<feature type="compositionally biased region" description="Polar residues" evidence="1">
    <location>
        <begin position="746"/>
        <end position="775"/>
    </location>
</feature>
<feature type="region of interest" description="Disordered" evidence="1">
    <location>
        <begin position="1023"/>
        <end position="1052"/>
    </location>
</feature>
<feature type="compositionally biased region" description="Polar residues" evidence="1">
    <location>
        <begin position="2035"/>
        <end position="2044"/>
    </location>
</feature>
<feature type="compositionally biased region" description="Basic residues" evidence="1">
    <location>
        <begin position="689"/>
        <end position="698"/>
    </location>
</feature>
<evidence type="ECO:0000256" key="1">
    <source>
        <dbReference type="SAM" id="MobiDB-lite"/>
    </source>
</evidence>
<feature type="domain" description="MBD" evidence="2">
    <location>
        <begin position="1784"/>
        <end position="1858"/>
    </location>
</feature>
<feature type="region of interest" description="Disordered" evidence="1">
    <location>
        <begin position="1121"/>
        <end position="1150"/>
    </location>
</feature>
<dbReference type="SMART" id="SM00391">
    <property type="entry name" value="MBD"/>
    <property type="match status" value="1"/>
</dbReference>
<sequence>MDFLASNLLVPTNSRRRTKGRLPFVDSAEPVFPNEDEKLENEVNIPENELEYDFSENLDDVDEEQVTIDLSEFLNENPLLTEPSENLTDSGATLTDCHSQFRVTSSLADPTPVPIDDVPSQKDLNVNEPTIVTEKCLDISETVNNTPVLPEKMPEMPPNVLSENNTSIDSTKILTDIVSNNISPHKENILIGVKSSPNKNHKAKSTKSANLFQKYKNISKLKDFNKNNMEVFGKYPVVKCERLDIENFIKTNSIKVRNWPIMPTNNHFKTKTNLNKNNNVARKCKSPANKVPKLLNKPISFNRCDSNSQNLATVNKARSILIDALAANSSPLIIKTDSWKPEIANLTGGSTTFVKPENFQLPAPPGLTKPPGSRRIIKIVHASSPLQMNKFCAQSQKFPIITNVNKVTVGSKTFQLVSPNTFVATKTEKSKPVTPILPKPNTETISPVLLKDYTVIQPYVEDPTSPVKPKPLLTVPLDIVPVANAFNPPELYSTATEIHSPIKSPLKSVKPVQSVFLNGAINQISSPITVEKELLSINMTDSVHCNEETTSSNDVNKTNDHLNTDMSIISSKSTMIDAITSVFSKSQIRKQPKSKQNNLRSHRGGDSAIVECKAYNTTLNDMLFNDDFTDESYSLDDSIDISSDNCLPDASNNILQSSQTYQSDHNFVQESSTVSSSDEEKYKNKIFSKQKCSKKKIPSPHDSDTLSASEGEEENNPKQKRLSYTKRKHRKLNVNTLHNRKKPTDSPKTISVHENPNISSEKTVMDISSNKNATNSDKRNRFFKKAEADIHFENSSGSLKLSEEKCLSTNKPRLSKTSKIETSYLSNATSKNDEDKLNNSTKDDTQEKVKTVKESKTGILNLRNRHKSTLKSQTAVALVKSKRIGCIRTKFKVNSKKPSNNKMMHNNKKSSRTSDIIEEIKTITGGNIFNKKLQTKENSVSEKINHSSSKNVCTRSKNESKAKTVSKVPKQTRKSLPVRSKTKKRIKTLKVLFKRPAPKQKSKSLEMPFDDINLTLLDNETDPNFVSENNTNLHSTFRDSKSHKMDTPVKEDHKCDADVLPTELKSDDSLKENILKENELLSNGIDNSSVENSVGTESEESLHGENNICISEEIKSCSISGKVETPEDISQNEKSKTINSSYNKQQTDTPISENLSSSYILKENDLDISNDSNLVMPSTEHLLNNVSEDADLDLREKFQAENSSVSVDGLSEDITNENKISSDEEILEHIQSVDTTNVLKEDTASACENVQEFACKSNVNTLFQDDKPEINSYCDNSCSNTSVSDEIQKNINNPDSNIIIKESHEAIQTCHKVPEYDLNNDVVESNKIDVATENLKMNEHNFDDAMLEDSDIRKDLEKASVSEEIHDNDHIHVIDEDIGNDLGNASVSEEIHDNDFAHVIDEESNEIIPCDEIQKKDHNPDDNKIAENINEINDTCKEIPNHDSINNSASYKVATIVEKIPKENRNSDDNNLQNALDDSKIDDVASHIKDYSFSEIEEIPEKKRGRKPKRKSCPKIKLSVAKKTDDLESVSSSKNWYISERKESTDSTQSEEQHKKDEMDSSKRGRKTAAKSSFPVKTSDKNERICFETVAEIHAVDTDINPSCGRVSTEINVISNFVNNDSPEVSSKENEMCSEVSAADLSSNTCTRLTKFVAKRKSTSVKPSTNILKIKEEPAHISGNSALETTANIKLENEEITKAMDEITVDTSHSSSRRKGQPSSTVTKKLKIDTVAASAPVKNQIQKKVIKKPSSKGITDSPNDQSAKLPDNTGRGTPTSCPKSRKKSYSPKAVIVPFSLGWMRELVHRSTEDKTGKRMSDVYYFSPEGTKLRSMIEISNYLSRHPESKLTIENFTFWKELVYREPFEIERSAKQKSAFGTSSETSHQTSIKKYIKSTAPNNNSLNSSKEKSQKINISAENKNTPAFAKEKRTKTSSNSDEKVDTIESEKNKNRPASSKEKQKTKIAGNSDGKVDIDENENKNRHASSKEKQKTKTVSNSDGKVDTIESEESSELPVKSPVASNAKKKAEKSEKVSSSIMDTVENSDNVSSRSSRKIVKKVPFDNSESDNSQPRAKRGRPSKSLNTSVPELEITKTVNDVESSIINTHSNRSKQTETRKNSSILIKNDSKSTATKRRPKLNLVFSKNNYS</sequence>
<gene>
    <name evidence="3" type="ORF">HNY73_002192</name>
</gene>
<dbReference type="InterPro" id="IPR016177">
    <property type="entry name" value="DNA-bd_dom_sf"/>
</dbReference>
<feature type="region of interest" description="Disordered" evidence="1">
    <location>
        <begin position="1892"/>
        <end position="2146"/>
    </location>
</feature>
<name>A0A8T0FX71_ARGBR</name>
<feature type="region of interest" description="Disordered" evidence="1">
    <location>
        <begin position="825"/>
        <end position="845"/>
    </location>
</feature>
<dbReference type="InterPro" id="IPR001739">
    <property type="entry name" value="Methyl_CpG_DNA-bd"/>
</dbReference>
<proteinExistence type="predicted"/>
<feature type="region of interest" description="Disordered" evidence="1">
    <location>
        <begin position="1540"/>
        <end position="1576"/>
    </location>
</feature>
<evidence type="ECO:0000259" key="2">
    <source>
        <dbReference type="PROSITE" id="PS50982"/>
    </source>
</evidence>
<feature type="compositionally biased region" description="Basic and acidic residues" evidence="1">
    <location>
        <begin position="1968"/>
        <end position="1989"/>
    </location>
</feature>
<feature type="compositionally biased region" description="Basic residues" evidence="1">
    <location>
        <begin position="718"/>
        <end position="732"/>
    </location>
</feature>
<feature type="compositionally biased region" description="Basic and acidic residues" evidence="1">
    <location>
        <begin position="1540"/>
        <end position="1563"/>
    </location>
</feature>
<accession>A0A8T0FX71</accession>
<dbReference type="EMBL" id="JABXBU010000002">
    <property type="protein sequence ID" value="KAF8794190.1"/>
    <property type="molecule type" value="Genomic_DNA"/>
</dbReference>
<feature type="compositionally biased region" description="Polar residues" evidence="1">
    <location>
        <begin position="1911"/>
        <end position="1920"/>
    </location>
</feature>
<keyword evidence="4" id="KW-1185">Reference proteome</keyword>
<feature type="compositionally biased region" description="Polar residues" evidence="1">
    <location>
        <begin position="1752"/>
        <end position="1762"/>
    </location>
</feature>
<feature type="compositionally biased region" description="Basic and acidic residues" evidence="1">
    <location>
        <begin position="1036"/>
        <end position="1052"/>
    </location>
</feature>
<comment type="caution">
    <text evidence="3">The sequence shown here is derived from an EMBL/GenBank/DDBJ whole genome shotgun (WGS) entry which is preliminary data.</text>
</comment>
<feature type="compositionally biased region" description="Basic and acidic residues" evidence="1">
    <location>
        <begin position="1935"/>
        <end position="1959"/>
    </location>
</feature>
<feature type="region of interest" description="Disordered" evidence="1">
    <location>
        <begin position="943"/>
        <end position="981"/>
    </location>
</feature>
<feature type="region of interest" description="Disordered" evidence="1">
    <location>
        <begin position="1703"/>
        <end position="1723"/>
    </location>
</feature>
<evidence type="ECO:0000313" key="4">
    <source>
        <dbReference type="Proteomes" id="UP000807504"/>
    </source>
</evidence>
<feature type="compositionally biased region" description="Polar residues" evidence="1">
    <location>
        <begin position="1023"/>
        <end position="1035"/>
    </location>
</feature>
<dbReference type="SUPFAM" id="SSF54171">
    <property type="entry name" value="DNA-binding domain"/>
    <property type="match status" value="1"/>
</dbReference>
<feature type="compositionally biased region" description="Polar residues" evidence="1">
    <location>
        <begin position="946"/>
        <end position="955"/>
    </location>
</feature>
<dbReference type="Proteomes" id="UP000807504">
    <property type="component" value="Unassembled WGS sequence"/>
</dbReference>
<dbReference type="Pfam" id="PF01429">
    <property type="entry name" value="MBD"/>
    <property type="match status" value="1"/>
</dbReference>
<reference evidence="3" key="2">
    <citation type="submission" date="2020-06" db="EMBL/GenBank/DDBJ databases">
        <authorList>
            <person name="Sheffer M."/>
        </authorList>
    </citation>
    <scope>NUCLEOTIDE SEQUENCE</scope>
</reference>
<feature type="compositionally biased region" description="Polar residues" evidence="1">
    <location>
        <begin position="1137"/>
        <end position="1150"/>
    </location>
</feature>
<reference evidence="3" key="1">
    <citation type="journal article" date="2020" name="bioRxiv">
        <title>Chromosome-level reference genome of the European wasp spider Argiope bruennichi: a resource for studies on range expansion and evolutionary adaptation.</title>
        <authorList>
            <person name="Sheffer M.M."/>
            <person name="Hoppe A."/>
            <person name="Krehenwinkel H."/>
            <person name="Uhl G."/>
            <person name="Kuss A.W."/>
            <person name="Jensen L."/>
            <person name="Jensen C."/>
            <person name="Gillespie R.G."/>
            <person name="Hoff K.J."/>
            <person name="Prost S."/>
        </authorList>
    </citation>
    <scope>NUCLEOTIDE SEQUENCE</scope>
</reference>
<feature type="compositionally biased region" description="Polar residues" evidence="1">
    <location>
        <begin position="2091"/>
        <end position="2105"/>
    </location>
</feature>
<dbReference type="PROSITE" id="PS50982">
    <property type="entry name" value="MBD"/>
    <property type="match status" value="1"/>
</dbReference>
<dbReference type="GO" id="GO:0003677">
    <property type="term" value="F:DNA binding"/>
    <property type="evidence" value="ECO:0007669"/>
    <property type="project" value="InterPro"/>
</dbReference>
<evidence type="ECO:0000313" key="3">
    <source>
        <dbReference type="EMBL" id="KAF8794190.1"/>
    </source>
</evidence>
<feature type="compositionally biased region" description="Basic and acidic residues" evidence="1">
    <location>
        <begin position="831"/>
        <end position="845"/>
    </location>
</feature>
<feature type="region of interest" description="Disordered" evidence="1">
    <location>
        <begin position="689"/>
        <end position="776"/>
    </location>
</feature>
<organism evidence="3 4">
    <name type="scientific">Argiope bruennichi</name>
    <name type="common">Wasp spider</name>
    <name type="synonym">Aranea bruennichi</name>
    <dbReference type="NCBI Taxonomy" id="94029"/>
    <lineage>
        <taxon>Eukaryota</taxon>
        <taxon>Metazoa</taxon>
        <taxon>Ecdysozoa</taxon>
        <taxon>Arthropoda</taxon>
        <taxon>Chelicerata</taxon>
        <taxon>Arachnida</taxon>
        <taxon>Araneae</taxon>
        <taxon>Araneomorphae</taxon>
        <taxon>Entelegynae</taxon>
        <taxon>Araneoidea</taxon>
        <taxon>Araneidae</taxon>
        <taxon>Argiope</taxon>
    </lineage>
</organism>
<dbReference type="CDD" id="cd00122">
    <property type="entry name" value="MBD"/>
    <property type="match status" value="1"/>
</dbReference>
<dbReference type="Gene3D" id="3.30.890.10">
    <property type="entry name" value="Methyl-cpg-binding Protein 2, Chain A"/>
    <property type="match status" value="1"/>
</dbReference>
<protein>
    <recommendedName>
        <fullName evidence="2">MBD domain-containing protein</fullName>
    </recommendedName>
</protein>
<feature type="region of interest" description="Disordered" evidence="1">
    <location>
        <begin position="1741"/>
        <end position="1784"/>
    </location>
</feature>